<evidence type="ECO:0000259" key="3">
    <source>
        <dbReference type="Pfam" id="PF21773"/>
    </source>
</evidence>
<dbReference type="Pfam" id="PF21773">
    <property type="entry name" value="ODAD1_CC"/>
    <property type="match status" value="1"/>
</dbReference>
<evidence type="ECO:0000313" key="5">
    <source>
        <dbReference type="EMBL" id="CAF1066775.1"/>
    </source>
</evidence>
<dbReference type="Proteomes" id="UP000682733">
    <property type="component" value="Unassembled WGS sequence"/>
</dbReference>
<keyword evidence="8" id="KW-1185">Reference proteome</keyword>
<evidence type="ECO:0000256" key="1">
    <source>
        <dbReference type="ARBA" id="ARBA00023054"/>
    </source>
</evidence>
<feature type="coiled-coil region" evidence="2">
    <location>
        <begin position="199"/>
        <end position="268"/>
    </location>
</feature>
<dbReference type="EMBL" id="CAJOBA010008569">
    <property type="protein sequence ID" value="CAF3831706.1"/>
    <property type="molecule type" value="Genomic_DNA"/>
</dbReference>
<evidence type="ECO:0000256" key="2">
    <source>
        <dbReference type="SAM" id="Coils"/>
    </source>
</evidence>
<name>A0A813NKQ8_9BILA</name>
<dbReference type="Proteomes" id="UP000681722">
    <property type="component" value="Unassembled WGS sequence"/>
</dbReference>
<dbReference type="EMBL" id="CAJNOK010008554">
    <property type="protein sequence ID" value="CAF1066775.1"/>
    <property type="molecule type" value="Genomic_DNA"/>
</dbReference>
<evidence type="ECO:0000313" key="8">
    <source>
        <dbReference type="Proteomes" id="UP000663829"/>
    </source>
</evidence>
<reference evidence="4" key="1">
    <citation type="submission" date="2021-02" db="EMBL/GenBank/DDBJ databases">
        <authorList>
            <person name="Nowell W R."/>
        </authorList>
    </citation>
    <scope>NUCLEOTIDE SEQUENCE</scope>
</reference>
<keyword evidence="1 2" id="KW-0175">Coiled coil</keyword>
<dbReference type="OrthoDB" id="6766775at2759"/>
<organism evidence="4 8">
    <name type="scientific">Didymodactylos carnosus</name>
    <dbReference type="NCBI Taxonomy" id="1234261"/>
    <lineage>
        <taxon>Eukaryota</taxon>
        <taxon>Metazoa</taxon>
        <taxon>Spiralia</taxon>
        <taxon>Gnathifera</taxon>
        <taxon>Rotifera</taxon>
        <taxon>Eurotatoria</taxon>
        <taxon>Bdelloidea</taxon>
        <taxon>Philodinida</taxon>
        <taxon>Philodinidae</taxon>
        <taxon>Didymodactylos</taxon>
    </lineage>
</organism>
<gene>
    <name evidence="4" type="ORF">GPM918_LOCUS218</name>
    <name evidence="5" type="ORF">OVA965_LOCUS17696</name>
    <name evidence="6" type="ORF">SRO942_LOCUS219</name>
    <name evidence="7" type="ORF">TMI583_LOCUS17707</name>
</gene>
<dbReference type="AlphaFoldDB" id="A0A813NKQ8"/>
<dbReference type="Proteomes" id="UP000677228">
    <property type="component" value="Unassembled WGS sequence"/>
</dbReference>
<dbReference type="EMBL" id="CAJOBC010000014">
    <property type="protein sequence ID" value="CAF3518414.1"/>
    <property type="molecule type" value="Genomic_DNA"/>
</dbReference>
<dbReference type="Proteomes" id="UP000663829">
    <property type="component" value="Unassembled WGS sequence"/>
</dbReference>
<sequence length="577" mass="67641">MPVGTSNTVVKCHSCRRPETTDRVKLVELSSHIAVLNTEENTLKSLHRQLEIRMRRFLHRTRNSILMQEKLLNLEKHTQKELLTVENLVTANIFRGLEQQQLEQLKNCSSNIDRIQQSNKHLQTDINNICEDILKLEKEFDREKFQHGGQYGNEYRMRRDHTQLTRTEDRLHRMNLELNTIRSHNSDLRSYIKRMLEKRGEMIKEYDRLTAIMENATDELRKLTTECSESFENRRNLVARMHAMKDQHEKEEKKLLEDIRELDRLLETNYASKNFILQKSNVRKQQISLNDAFAGKRSSGVKNAYTADEFRRLFHNVFGQTFIKDKDLKRAVETFLAEQDKTFSLFEYAVELINELNRLRETLDIKRKRIVSAFSKDNVDSLVVKDVFAMLEHSVSDASKNVQSLQSAKENGRQLLDFAYQLLKQLFRDIGCDQRIISTFSNQSESVNDQNILLYLALIESRVQQVLAVNKRGASDDSTTISWRTNQHTQLFSNMSTKQTTDIHELDLVTPKISTDVKKLEELLDDLPISNDDRTKMNSADEKKFRGEVIDTVLQAYRERNFVSEKTDLIKFEEVKE</sequence>
<dbReference type="PANTHER" id="PTHR21694:SF18">
    <property type="entry name" value="COILED-COIL DOMAIN-CONTAINING PROTEIN 63"/>
    <property type="match status" value="1"/>
</dbReference>
<dbReference type="InterPro" id="IPR051876">
    <property type="entry name" value="ODA-DC/CCD"/>
</dbReference>
<evidence type="ECO:0000313" key="7">
    <source>
        <dbReference type="EMBL" id="CAF3831706.1"/>
    </source>
</evidence>
<dbReference type="PANTHER" id="PTHR21694">
    <property type="entry name" value="COILED-COIL DOMAIN-CONTAINING PROTEIN 63"/>
    <property type="match status" value="1"/>
</dbReference>
<evidence type="ECO:0000313" key="4">
    <source>
        <dbReference type="EMBL" id="CAF0740193.1"/>
    </source>
</evidence>
<feature type="domain" description="ODAD1 central coiled coil region" evidence="3">
    <location>
        <begin position="163"/>
        <end position="438"/>
    </location>
</feature>
<protein>
    <recommendedName>
        <fullName evidence="3">ODAD1 central coiled coil region domain-containing protein</fullName>
    </recommendedName>
</protein>
<evidence type="ECO:0000313" key="6">
    <source>
        <dbReference type="EMBL" id="CAF3518414.1"/>
    </source>
</evidence>
<dbReference type="EMBL" id="CAJNOQ010000014">
    <property type="protein sequence ID" value="CAF0740193.1"/>
    <property type="molecule type" value="Genomic_DNA"/>
</dbReference>
<accession>A0A813NKQ8</accession>
<comment type="caution">
    <text evidence="4">The sequence shown here is derived from an EMBL/GenBank/DDBJ whole genome shotgun (WGS) entry which is preliminary data.</text>
</comment>
<dbReference type="InterPro" id="IPR049258">
    <property type="entry name" value="ODAD1_CC"/>
</dbReference>
<proteinExistence type="predicted"/>